<dbReference type="EMBL" id="JADQDF010000001">
    <property type="protein sequence ID" value="MBW0126278.1"/>
    <property type="molecule type" value="Genomic_DNA"/>
</dbReference>
<keyword evidence="3" id="KW-1185">Reference proteome</keyword>
<protein>
    <submittedName>
        <fullName evidence="2">NIPSNAP family protein</fullName>
    </submittedName>
</protein>
<reference evidence="2 3" key="1">
    <citation type="submission" date="2020-11" db="EMBL/GenBank/DDBJ databases">
        <title>Pseudonocardia abyssalis sp. nov. and Pseudonocardia oceani sp. nov., description and phylogenomic analysis of two novel actinomycetes isolated from the deep Southern Ocean.</title>
        <authorList>
            <person name="Parra J."/>
        </authorList>
    </citation>
    <scope>NUCLEOTIDE SEQUENCE [LARGE SCALE GENOMIC DNA]</scope>
    <source>
        <strain evidence="3">KRD185</strain>
    </source>
</reference>
<sequence>MLYELREYTAVPGRFPALVKRFNDHTLELFEKRGIDVVFIAHAELGENSTGEIVYLVRWDSYQQLADTWAAFFVDPEWVQVKQDSERDGPVVSAVRRRILNTNPFERQGGDG</sequence>
<dbReference type="InterPro" id="IPR012577">
    <property type="entry name" value="NIPSNAP"/>
</dbReference>
<dbReference type="RefSeq" id="WP_218589691.1">
    <property type="nucleotide sequence ID" value="NZ_JADQDE010000057.1"/>
</dbReference>
<organism evidence="2 3">
    <name type="scientific">Pseudonocardia oceani</name>
    <dbReference type="NCBI Taxonomy" id="2792013"/>
    <lineage>
        <taxon>Bacteria</taxon>
        <taxon>Bacillati</taxon>
        <taxon>Actinomycetota</taxon>
        <taxon>Actinomycetes</taxon>
        <taxon>Pseudonocardiales</taxon>
        <taxon>Pseudonocardiaceae</taxon>
        <taxon>Pseudonocardia</taxon>
    </lineage>
</organism>
<dbReference type="Proteomes" id="UP000694300">
    <property type="component" value="Unassembled WGS sequence"/>
</dbReference>
<feature type="domain" description="NIPSNAP" evidence="1">
    <location>
        <begin position="3"/>
        <end position="105"/>
    </location>
</feature>
<evidence type="ECO:0000313" key="2">
    <source>
        <dbReference type="EMBL" id="MBW0126278.1"/>
    </source>
</evidence>
<evidence type="ECO:0000313" key="3">
    <source>
        <dbReference type="Proteomes" id="UP000694300"/>
    </source>
</evidence>
<name>A0ABS6U203_9PSEU</name>
<dbReference type="Pfam" id="PF07978">
    <property type="entry name" value="NIPSNAP"/>
    <property type="match status" value="1"/>
</dbReference>
<evidence type="ECO:0000259" key="1">
    <source>
        <dbReference type="Pfam" id="PF07978"/>
    </source>
</evidence>
<accession>A0ABS6U203</accession>
<comment type="caution">
    <text evidence="2">The sequence shown here is derived from an EMBL/GenBank/DDBJ whole genome shotgun (WGS) entry which is preliminary data.</text>
</comment>
<gene>
    <name evidence="2" type="ORF">I4I82_01030</name>
</gene>
<proteinExistence type="predicted"/>